<evidence type="ECO:0000313" key="2">
    <source>
        <dbReference type="EMBL" id="TPX10592.1"/>
    </source>
</evidence>
<evidence type="ECO:0000313" key="3">
    <source>
        <dbReference type="Proteomes" id="UP000319257"/>
    </source>
</evidence>
<keyword evidence="3" id="KW-1185">Reference proteome</keyword>
<organism evidence="2 3">
    <name type="scientific">Thyridium curvatum</name>
    <dbReference type="NCBI Taxonomy" id="1093900"/>
    <lineage>
        <taxon>Eukaryota</taxon>
        <taxon>Fungi</taxon>
        <taxon>Dikarya</taxon>
        <taxon>Ascomycota</taxon>
        <taxon>Pezizomycotina</taxon>
        <taxon>Sordariomycetes</taxon>
        <taxon>Sordariomycetidae</taxon>
        <taxon>Thyridiales</taxon>
        <taxon>Thyridiaceae</taxon>
        <taxon>Thyridium</taxon>
    </lineage>
</organism>
<accession>A0A507ALJ5</accession>
<dbReference type="EMBL" id="SKBQ01000056">
    <property type="protein sequence ID" value="TPX10592.1"/>
    <property type="molecule type" value="Genomic_DNA"/>
</dbReference>
<dbReference type="Proteomes" id="UP000319257">
    <property type="component" value="Unassembled WGS sequence"/>
</dbReference>
<feature type="region of interest" description="Disordered" evidence="1">
    <location>
        <begin position="103"/>
        <end position="141"/>
    </location>
</feature>
<dbReference type="OrthoDB" id="3506470at2759"/>
<reference evidence="2 3" key="1">
    <citation type="submission" date="2019-06" db="EMBL/GenBank/DDBJ databases">
        <title>Draft genome sequence of the filamentous fungus Phialemoniopsis curvata isolated from diesel fuel.</title>
        <authorList>
            <person name="Varaljay V.A."/>
            <person name="Lyon W.J."/>
            <person name="Crouch A.L."/>
            <person name="Drake C.E."/>
            <person name="Hollomon J.M."/>
            <person name="Nadeau L.J."/>
            <person name="Nunn H.S."/>
            <person name="Stevenson B.S."/>
            <person name="Bojanowski C.L."/>
            <person name="Crookes-Goodson W.J."/>
        </authorList>
    </citation>
    <scope>NUCLEOTIDE SEQUENCE [LARGE SCALE GENOMIC DNA]</scope>
    <source>
        <strain evidence="2 3">D216</strain>
    </source>
</reference>
<dbReference type="InParanoid" id="A0A507ALJ5"/>
<feature type="region of interest" description="Disordered" evidence="1">
    <location>
        <begin position="602"/>
        <end position="657"/>
    </location>
</feature>
<dbReference type="AlphaFoldDB" id="A0A507ALJ5"/>
<sequence>MEFEEAVMECNIPELLARDLEMSQSIFTSKHMTAGAPSLDTFSHDAFGRCHSLGGDVGCPAGRPSSQRPIARVQSSGALAYRYSGASNDEDLPRFGSVSTNKHDSWGFSSGSQRSLDDGESSSDNASESSGDVEPPPFRHRQYSVTTPATSVASARCSSLSHKPFVAPTSNDHSGSWLDFEPEIVILSDSRTSIEMDTSTQRPQTSSAMSAKELNRLSQNSAWSIPIPQRRSSLSHQVTVFSDDGSQADHLEKATLPDDMKELRIPISHTYPPMRPSFANSGDHMANVKVVRVQSPPQKPVLVEVNRPSQDSERATLSLLHDQDDADRQQNERALALAPPRTSHTEPHAAIQSWLDSSTDSPFLSPMVSDRAVSDDLGRGVPIPLKVVDSLKTSIHGFPVTLLTTSSFSIETIRSYSRKIKIPSGVDRPGGAQAFPILPISSPVASRRFKLSKLFTSRKALSEAAKAPFLGRGGDPSRRSNRASFTSNVPTAAFARLKCIFPNGSDYLCDALYAHLLAYNYIYSAASTSRPSFLLPSNDDTPAPSRPATAATPAPSRPATAATPAPSRPATAATQQPSPSMRSDDGRNIPFKAAQFLGIPSGSASDYLPASEDVKQDEQQQTSASARSIPRSATAGGQPPSGRTPGNRGPSKMDTPQEILDGLQGCIARLVATLKMPVGRHGEQPKLTAHGPRDIDGLFLNALCEIVRCCEDMN</sequence>
<dbReference type="GeneID" id="41975925"/>
<proteinExistence type="predicted"/>
<protein>
    <submittedName>
        <fullName evidence="2">Uncharacterized protein</fullName>
    </submittedName>
</protein>
<gene>
    <name evidence="2" type="ORF">E0L32_008478</name>
</gene>
<dbReference type="STRING" id="1093900.A0A507ALJ5"/>
<dbReference type="RefSeq" id="XP_030992303.1">
    <property type="nucleotide sequence ID" value="XM_031143336.1"/>
</dbReference>
<name>A0A507ALJ5_9PEZI</name>
<feature type="compositionally biased region" description="Low complexity" evidence="1">
    <location>
        <begin position="122"/>
        <end position="132"/>
    </location>
</feature>
<comment type="caution">
    <text evidence="2">The sequence shown here is derived from an EMBL/GenBank/DDBJ whole genome shotgun (WGS) entry which is preliminary data.</text>
</comment>
<evidence type="ECO:0000256" key="1">
    <source>
        <dbReference type="SAM" id="MobiDB-lite"/>
    </source>
</evidence>
<feature type="compositionally biased region" description="Low complexity" evidence="1">
    <location>
        <begin position="541"/>
        <end position="574"/>
    </location>
</feature>
<feature type="region of interest" description="Disordered" evidence="1">
    <location>
        <begin position="535"/>
        <end position="588"/>
    </location>
</feature>